<dbReference type="Gene3D" id="3.40.50.1240">
    <property type="entry name" value="Phosphoglycerate mutase-like"/>
    <property type="match status" value="1"/>
</dbReference>
<reference evidence="2" key="1">
    <citation type="submission" date="2023-06" db="EMBL/GenBank/DDBJ databases">
        <authorList>
            <consortium name="Lawrence Berkeley National Laboratory"/>
            <person name="Ahrendt S."/>
            <person name="Sahu N."/>
            <person name="Indic B."/>
            <person name="Wong-Bajracharya J."/>
            <person name="Merenyi Z."/>
            <person name="Ke H.-M."/>
            <person name="Monk M."/>
            <person name="Kocsube S."/>
            <person name="Drula E."/>
            <person name="Lipzen A."/>
            <person name="Balint B."/>
            <person name="Henrissat B."/>
            <person name="Andreopoulos B."/>
            <person name="Martin F.M."/>
            <person name="Harder C.B."/>
            <person name="Rigling D."/>
            <person name="Ford K.L."/>
            <person name="Foster G.D."/>
            <person name="Pangilinan J."/>
            <person name="Papanicolaou A."/>
            <person name="Barry K."/>
            <person name="LaButti K."/>
            <person name="Viragh M."/>
            <person name="Koriabine M."/>
            <person name="Yan M."/>
            <person name="Riley R."/>
            <person name="Champramary S."/>
            <person name="Plett K.L."/>
            <person name="Tsai I.J."/>
            <person name="Slot J."/>
            <person name="Sipos G."/>
            <person name="Plett J."/>
            <person name="Nagy L.G."/>
            <person name="Grigoriev I.V."/>
        </authorList>
    </citation>
    <scope>NUCLEOTIDE SEQUENCE</scope>
    <source>
        <strain evidence="2">ICMP 16352</strain>
    </source>
</reference>
<keyword evidence="1" id="KW-1133">Transmembrane helix</keyword>
<dbReference type="InterPro" id="IPR029033">
    <property type="entry name" value="His_PPase_superfam"/>
</dbReference>
<organism evidence="2 3">
    <name type="scientific">Armillaria novae-zelandiae</name>
    <dbReference type="NCBI Taxonomy" id="153914"/>
    <lineage>
        <taxon>Eukaryota</taxon>
        <taxon>Fungi</taxon>
        <taxon>Dikarya</taxon>
        <taxon>Basidiomycota</taxon>
        <taxon>Agaricomycotina</taxon>
        <taxon>Agaricomycetes</taxon>
        <taxon>Agaricomycetidae</taxon>
        <taxon>Agaricales</taxon>
        <taxon>Marasmiineae</taxon>
        <taxon>Physalacriaceae</taxon>
        <taxon>Armillaria</taxon>
    </lineage>
</organism>
<sequence length="462" mass="49137">MADSSTLLGVVLLARHGDREGFYQDPSSYTASATTITPEGNASPLLNIHFVQELQLGQLLRSLYLNTSSPSFIPGINSTVANLDQIEGTSSSIQQVRADGGGEGGVIVNSAMSLLQGLFPATSNYNVTLANGTNVVGPLGGYQYIPIESVEPDNDVSLEGWTSCGAFDTSTNAFYNSTEFQAKVNQSASFISQLSPYLDGRPVTLKNMWNIYDYMNVENIHDASFAASIPDTFMEQARDLANWHEYGVFSSVDLAGIGNIAARVMLPSIFESFTSITASDDPLKISYLALAYKPFLSLFNMTGVAQMNPQLQGIVNYAAAVALEIRNSSSGGEPVLRFNFKNGTDDNGFTAYNILNSTGDIPLSTFVNYLSPAAVNTTADWCKVCGNTEDRGCGALALAASEASAAARVNQRISPVGAGFLGAGLTLAVCLAMLGVLIFLGFLTVGKGRSRQKKTNDITEKA</sequence>
<comment type="caution">
    <text evidence="2">The sequence shown here is derived from an EMBL/GenBank/DDBJ whole genome shotgun (WGS) entry which is preliminary data.</text>
</comment>
<dbReference type="PANTHER" id="PTHR11567:SF142">
    <property type="entry name" value="PHOSPHOGLYCERATE MUTASE-LIKE PROTEIN"/>
    <property type="match status" value="1"/>
</dbReference>
<dbReference type="Proteomes" id="UP001175227">
    <property type="component" value="Unassembled WGS sequence"/>
</dbReference>
<accession>A0AA39UI94</accession>
<dbReference type="InterPro" id="IPR050645">
    <property type="entry name" value="Histidine_acid_phosphatase"/>
</dbReference>
<keyword evidence="1" id="KW-0812">Transmembrane</keyword>
<dbReference type="PANTHER" id="PTHR11567">
    <property type="entry name" value="ACID PHOSPHATASE-RELATED"/>
    <property type="match status" value="1"/>
</dbReference>
<proteinExistence type="predicted"/>
<keyword evidence="1" id="KW-0472">Membrane</keyword>
<gene>
    <name evidence="2" type="ORF">IW261DRAFT_1561604</name>
</gene>
<dbReference type="EMBL" id="JAUEPR010000006">
    <property type="protein sequence ID" value="KAK0483809.1"/>
    <property type="molecule type" value="Genomic_DNA"/>
</dbReference>
<evidence type="ECO:0000256" key="1">
    <source>
        <dbReference type="SAM" id="Phobius"/>
    </source>
</evidence>
<protein>
    <submittedName>
        <fullName evidence="2">Histidine phosphatase superfamily</fullName>
    </submittedName>
</protein>
<feature type="transmembrane region" description="Helical" evidence="1">
    <location>
        <begin position="420"/>
        <end position="445"/>
    </location>
</feature>
<dbReference type="AlphaFoldDB" id="A0AA39UI94"/>
<dbReference type="GO" id="GO:0016791">
    <property type="term" value="F:phosphatase activity"/>
    <property type="evidence" value="ECO:0007669"/>
    <property type="project" value="TreeGrafter"/>
</dbReference>
<evidence type="ECO:0000313" key="3">
    <source>
        <dbReference type="Proteomes" id="UP001175227"/>
    </source>
</evidence>
<name>A0AA39UI94_9AGAR</name>
<evidence type="ECO:0000313" key="2">
    <source>
        <dbReference type="EMBL" id="KAK0483809.1"/>
    </source>
</evidence>
<dbReference type="SUPFAM" id="SSF53254">
    <property type="entry name" value="Phosphoglycerate mutase-like"/>
    <property type="match status" value="1"/>
</dbReference>
<keyword evidence="3" id="KW-1185">Reference proteome</keyword>